<reference evidence="1 2" key="1">
    <citation type="submission" date="2021-03" db="EMBL/GenBank/DDBJ databases">
        <title>Antimicrobial resistance genes in bacteria isolated from Japanese honey, and their potential for conferring macrolide and lincosamide resistance in the American foulbrood pathogen Paenibacillus larvae.</title>
        <authorList>
            <person name="Okamoto M."/>
            <person name="Kumagai M."/>
            <person name="Kanamori H."/>
            <person name="Takamatsu D."/>
        </authorList>
    </citation>
    <scope>NUCLEOTIDE SEQUENCE [LARGE SCALE GENOMIC DNA]</scope>
    <source>
        <strain evidence="1 2">J15TS10</strain>
    </source>
</reference>
<dbReference type="InterPro" id="IPR016181">
    <property type="entry name" value="Acyl_CoA_acyltransferase"/>
</dbReference>
<protein>
    <recommendedName>
        <fullName evidence="3">N-acetyltransferase domain-containing protein</fullName>
    </recommendedName>
</protein>
<comment type="caution">
    <text evidence="1">The sequence shown here is derived from an EMBL/GenBank/DDBJ whole genome shotgun (WGS) entry which is preliminary data.</text>
</comment>
<evidence type="ECO:0008006" key="3">
    <source>
        <dbReference type="Google" id="ProtNLM"/>
    </source>
</evidence>
<name>A0ABQ4MK71_9BACL</name>
<proteinExistence type="predicted"/>
<gene>
    <name evidence="1" type="ORF">J15TS10_01330</name>
</gene>
<accession>A0ABQ4MK71</accession>
<evidence type="ECO:0000313" key="1">
    <source>
        <dbReference type="EMBL" id="GIP56319.1"/>
    </source>
</evidence>
<dbReference type="Proteomes" id="UP000681290">
    <property type="component" value="Unassembled WGS sequence"/>
</dbReference>
<dbReference type="EMBL" id="BOSM01000001">
    <property type="protein sequence ID" value="GIP56319.1"/>
    <property type="molecule type" value="Genomic_DNA"/>
</dbReference>
<sequence length="52" mass="5798">MIQFMSVSNCTRIMIGHSPDNQIAGMLYESLGFIKVSVDVIDGEIVRLLQIN</sequence>
<dbReference type="SUPFAM" id="SSF55729">
    <property type="entry name" value="Acyl-CoA N-acyltransferases (Nat)"/>
    <property type="match status" value="1"/>
</dbReference>
<organism evidence="1 2">
    <name type="scientific">Paenibacillus woosongensis</name>
    <dbReference type="NCBI Taxonomy" id="307580"/>
    <lineage>
        <taxon>Bacteria</taxon>
        <taxon>Bacillati</taxon>
        <taxon>Bacillota</taxon>
        <taxon>Bacilli</taxon>
        <taxon>Bacillales</taxon>
        <taxon>Paenibacillaceae</taxon>
        <taxon>Paenibacillus</taxon>
    </lineage>
</organism>
<evidence type="ECO:0000313" key="2">
    <source>
        <dbReference type="Proteomes" id="UP000681290"/>
    </source>
</evidence>
<keyword evidence="2" id="KW-1185">Reference proteome</keyword>